<protein>
    <submittedName>
        <fullName evidence="2">Uncharacterized protein</fullName>
    </submittedName>
</protein>
<accession>A0AA38RYJ3</accession>
<proteinExistence type="predicted"/>
<keyword evidence="3" id="KW-1185">Reference proteome</keyword>
<reference evidence="2" key="1">
    <citation type="submission" date="2022-07" db="EMBL/GenBank/DDBJ databases">
        <title>Fungi with potential for degradation of polypropylene.</title>
        <authorList>
            <person name="Gostincar C."/>
        </authorList>
    </citation>
    <scope>NUCLEOTIDE SEQUENCE</scope>
    <source>
        <strain evidence="2">EXF-13287</strain>
    </source>
</reference>
<keyword evidence="1" id="KW-0732">Signal</keyword>
<feature type="signal peptide" evidence="1">
    <location>
        <begin position="1"/>
        <end position="25"/>
    </location>
</feature>
<dbReference type="Proteomes" id="UP001174691">
    <property type="component" value="Unassembled WGS sequence"/>
</dbReference>
<gene>
    <name evidence="2" type="ORF">NKR19_g2682</name>
</gene>
<evidence type="ECO:0000313" key="3">
    <source>
        <dbReference type="Proteomes" id="UP001174691"/>
    </source>
</evidence>
<feature type="chain" id="PRO_5041201994" evidence="1">
    <location>
        <begin position="26"/>
        <end position="126"/>
    </location>
</feature>
<sequence>MPSPAPLISLSLILLLSSLPFHSLAALNGRCTGSKATGEWKTDGICVKTSTCRRYKGSTKDGACPYDGDDVKCCIIDKCAPYPDGELGPHSHCEWTTDQGSICNEFGIWHDNRCPGGDNYKCCMLG</sequence>
<dbReference type="EMBL" id="JANBVN010000028">
    <property type="protein sequence ID" value="KAJ9161034.1"/>
    <property type="molecule type" value="Genomic_DNA"/>
</dbReference>
<organism evidence="2 3">
    <name type="scientific">Coniochaeta hoffmannii</name>
    <dbReference type="NCBI Taxonomy" id="91930"/>
    <lineage>
        <taxon>Eukaryota</taxon>
        <taxon>Fungi</taxon>
        <taxon>Dikarya</taxon>
        <taxon>Ascomycota</taxon>
        <taxon>Pezizomycotina</taxon>
        <taxon>Sordariomycetes</taxon>
        <taxon>Sordariomycetidae</taxon>
        <taxon>Coniochaetales</taxon>
        <taxon>Coniochaetaceae</taxon>
        <taxon>Coniochaeta</taxon>
    </lineage>
</organism>
<comment type="caution">
    <text evidence="2">The sequence shown here is derived from an EMBL/GenBank/DDBJ whole genome shotgun (WGS) entry which is preliminary data.</text>
</comment>
<evidence type="ECO:0000313" key="2">
    <source>
        <dbReference type="EMBL" id="KAJ9161034.1"/>
    </source>
</evidence>
<name>A0AA38RYJ3_9PEZI</name>
<dbReference type="AlphaFoldDB" id="A0AA38RYJ3"/>
<evidence type="ECO:0000256" key="1">
    <source>
        <dbReference type="SAM" id="SignalP"/>
    </source>
</evidence>